<dbReference type="Gene3D" id="3.20.20.100">
    <property type="entry name" value="NADP-dependent oxidoreductase domain"/>
    <property type="match status" value="1"/>
</dbReference>
<name>A0ABR6LBH3_9ACTN</name>
<dbReference type="EMBL" id="JACHNG010000001">
    <property type="protein sequence ID" value="MBB4779623.1"/>
    <property type="molecule type" value="Genomic_DNA"/>
</dbReference>
<protein>
    <submittedName>
        <fullName evidence="3">Aryl-alcohol dehydrogenase-like predicted oxidoreductase</fullName>
    </submittedName>
</protein>
<dbReference type="InterPro" id="IPR050523">
    <property type="entry name" value="AKR_Detox_Biosynth"/>
</dbReference>
<dbReference type="InterPro" id="IPR018170">
    <property type="entry name" value="Aldo/ket_reductase_CS"/>
</dbReference>
<dbReference type="Proteomes" id="UP000530530">
    <property type="component" value="Unassembled WGS sequence"/>
</dbReference>
<evidence type="ECO:0000259" key="2">
    <source>
        <dbReference type="Pfam" id="PF00248"/>
    </source>
</evidence>
<accession>A0ABR6LBH3</accession>
<proteinExistence type="predicted"/>
<dbReference type="InterPro" id="IPR023210">
    <property type="entry name" value="NADP_OxRdtase_dom"/>
</dbReference>
<organism evidence="3 4">
    <name type="scientific">Streptomyces rapamycinicus</name>
    <dbReference type="NCBI Taxonomy" id="1226757"/>
    <lineage>
        <taxon>Bacteria</taxon>
        <taxon>Bacillati</taxon>
        <taxon>Actinomycetota</taxon>
        <taxon>Actinomycetes</taxon>
        <taxon>Kitasatosporales</taxon>
        <taxon>Streptomycetaceae</taxon>
        <taxon>Streptomyces</taxon>
        <taxon>Streptomyces violaceusniger group</taxon>
    </lineage>
</organism>
<sequence length="357" mass="37962">MSTTAPSAPRTTDTISNTRITSTTRLGRNPPVTVGLALPHVPVPLSPLVLGTMTFGDTADRATAAAMVDAALDAGITGVDTANGYAGGESERILAELLPGRRDRIVLATKAGIPHPDQGEHAPLSPEGLRAALDGSLKRLGTDHVDLFYLHQPDRRTPLSATLATVAEFVRAGKVRALGVSNFAAWQIAELNRVADEAGAPRPVVAQQLHNLLARRVEEEYVEFAASTGLRTVVYNPLGGGLLTGRHRFDQVPDSGRFGDSKVAAMYRERYWNEEVFHAVTDLTRIASEAGLPLTDLALRWLLSRPSTDALLLGGSKVEHLKANIAAASAGPLPADVLTACDEVGARLRGPMPAYNR</sequence>
<dbReference type="SUPFAM" id="SSF51430">
    <property type="entry name" value="NAD(P)-linked oxidoreductase"/>
    <property type="match status" value="1"/>
</dbReference>
<keyword evidence="4" id="KW-1185">Reference proteome</keyword>
<dbReference type="InterPro" id="IPR020471">
    <property type="entry name" value="AKR"/>
</dbReference>
<dbReference type="Pfam" id="PF00248">
    <property type="entry name" value="Aldo_ket_red"/>
    <property type="match status" value="1"/>
</dbReference>
<dbReference type="PANTHER" id="PTHR43364">
    <property type="entry name" value="NADH-SPECIFIC METHYLGLYOXAL REDUCTASE-RELATED"/>
    <property type="match status" value="1"/>
</dbReference>
<feature type="region of interest" description="Disordered" evidence="1">
    <location>
        <begin position="1"/>
        <end position="28"/>
    </location>
</feature>
<reference evidence="3 4" key="1">
    <citation type="submission" date="2020-08" db="EMBL/GenBank/DDBJ databases">
        <title>Sequencing the genomes of 1000 actinobacteria strains.</title>
        <authorList>
            <person name="Klenk H.-P."/>
        </authorList>
    </citation>
    <scope>NUCLEOTIDE SEQUENCE [LARGE SCALE GENOMIC DNA]</scope>
    <source>
        <strain evidence="3 4">DSM 41530</strain>
    </source>
</reference>
<evidence type="ECO:0000313" key="4">
    <source>
        <dbReference type="Proteomes" id="UP000530530"/>
    </source>
</evidence>
<feature type="domain" description="NADP-dependent oxidoreductase" evidence="2">
    <location>
        <begin position="47"/>
        <end position="344"/>
    </location>
</feature>
<evidence type="ECO:0000256" key="1">
    <source>
        <dbReference type="SAM" id="MobiDB-lite"/>
    </source>
</evidence>
<feature type="compositionally biased region" description="Low complexity" evidence="1">
    <location>
        <begin position="10"/>
        <end position="25"/>
    </location>
</feature>
<dbReference type="PROSITE" id="PS00062">
    <property type="entry name" value="ALDOKETO_REDUCTASE_2"/>
    <property type="match status" value="1"/>
</dbReference>
<gene>
    <name evidence="3" type="ORF">BJY27_000584</name>
</gene>
<comment type="caution">
    <text evidence="3">The sequence shown here is derived from an EMBL/GenBank/DDBJ whole genome shotgun (WGS) entry which is preliminary data.</text>
</comment>
<dbReference type="InterPro" id="IPR036812">
    <property type="entry name" value="NAD(P)_OxRdtase_dom_sf"/>
</dbReference>
<dbReference type="PANTHER" id="PTHR43364:SF18">
    <property type="entry name" value="OXIDOREDUCTASE"/>
    <property type="match status" value="1"/>
</dbReference>
<dbReference type="PRINTS" id="PR00069">
    <property type="entry name" value="ALDKETRDTASE"/>
</dbReference>
<evidence type="ECO:0000313" key="3">
    <source>
        <dbReference type="EMBL" id="MBB4779623.1"/>
    </source>
</evidence>